<name>A0A0G1EK09_9BACT</name>
<dbReference type="EMBL" id="LCEQ01000025">
    <property type="protein sequence ID" value="KKS74898.1"/>
    <property type="molecule type" value="Genomic_DNA"/>
</dbReference>
<evidence type="ECO:0000313" key="2">
    <source>
        <dbReference type="Proteomes" id="UP000034563"/>
    </source>
</evidence>
<protein>
    <submittedName>
        <fullName evidence="1">Uncharacterized protein</fullName>
    </submittedName>
</protein>
<organism evidence="1 2">
    <name type="scientific">Candidatus Azambacteria bacterium GW2011_GWA2_42_9</name>
    <dbReference type="NCBI Taxonomy" id="1618613"/>
    <lineage>
        <taxon>Bacteria</taxon>
        <taxon>Candidatus Azamiibacteriota</taxon>
    </lineage>
</organism>
<sequence length="130" mass="14836">MSALTALVEKNNLPVSLFSAEIEKTGDRTAFPWRDAVSDYLGEVGYGGYDGITDVKLIGAKKLFLWTHNQQNGSDAMDYWWSIQELVDGRWKTLYERRYTGYDRYNSDRYTSTFAEAEKIAPASIFENPA</sequence>
<gene>
    <name evidence="1" type="ORF">UV48_C0025G0006</name>
</gene>
<evidence type="ECO:0000313" key="1">
    <source>
        <dbReference type="EMBL" id="KKS74898.1"/>
    </source>
</evidence>
<dbReference type="Proteomes" id="UP000034563">
    <property type="component" value="Unassembled WGS sequence"/>
</dbReference>
<proteinExistence type="predicted"/>
<dbReference type="AlphaFoldDB" id="A0A0G1EK09"/>
<accession>A0A0G1EK09</accession>
<reference evidence="1 2" key="1">
    <citation type="journal article" date="2015" name="Nature">
        <title>rRNA introns, odd ribosomes, and small enigmatic genomes across a large radiation of phyla.</title>
        <authorList>
            <person name="Brown C.T."/>
            <person name="Hug L.A."/>
            <person name="Thomas B.C."/>
            <person name="Sharon I."/>
            <person name="Castelle C.J."/>
            <person name="Singh A."/>
            <person name="Wilkins M.J."/>
            <person name="Williams K.H."/>
            <person name="Banfield J.F."/>
        </authorList>
    </citation>
    <scope>NUCLEOTIDE SEQUENCE [LARGE SCALE GENOMIC DNA]</scope>
</reference>
<comment type="caution">
    <text evidence="1">The sequence shown here is derived from an EMBL/GenBank/DDBJ whole genome shotgun (WGS) entry which is preliminary data.</text>
</comment>